<evidence type="ECO:0000313" key="3">
    <source>
        <dbReference type="Proteomes" id="UP000324222"/>
    </source>
</evidence>
<feature type="compositionally biased region" description="Basic and acidic residues" evidence="1">
    <location>
        <begin position="31"/>
        <end position="44"/>
    </location>
</feature>
<name>A0A5B7FDT3_PORTR</name>
<keyword evidence="3" id="KW-1185">Reference proteome</keyword>
<proteinExistence type="predicted"/>
<organism evidence="2 3">
    <name type="scientific">Portunus trituberculatus</name>
    <name type="common">Swimming crab</name>
    <name type="synonym">Neptunus trituberculatus</name>
    <dbReference type="NCBI Taxonomy" id="210409"/>
    <lineage>
        <taxon>Eukaryota</taxon>
        <taxon>Metazoa</taxon>
        <taxon>Ecdysozoa</taxon>
        <taxon>Arthropoda</taxon>
        <taxon>Crustacea</taxon>
        <taxon>Multicrustacea</taxon>
        <taxon>Malacostraca</taxon>
        <taxon>Eumalacostraca</taxon>
        <taxon>Eucarida</taxon>
        <taxon>Decapoda</taxon>
        <taxon>Pleocyemata</taxon>
        <taxon>Brachyura</taxon>
        <taxon>Eubrachyura</taxon>
        <taxon>Portunoidea</taxon>
        <taxon>Portunidae</taxon>
        <taxon>Portuninae</taxon>
        <taxon>Portunus</taxon>
    </lineage>
</organism>
<accession>A0A5B7FDT3</accession>
<reference evidence="2 3" key="1">
    <citation type="submission" date="2019-05" db="EMBL/GenBank/DDBJ databases">
        <title>Another draft genome of Portunus trituberculatus and its Hox gene families provides insights of decapod evolution.</title>
        <authorList>
            <person name="Jeong J.-H."/>
            <person name="Song I."/>
            <person name="Kim S."/>
            <person name="Choi T."/>
            <person name="Kim D."/>
            <person name="Ryu S."/>
            <person name="Kim W."/>
        </authorList>
    </citation>
    <scope>NUCLEOTIDE SEQUENCE [LARGE SCALE GENOMIC DNA]</scope>
    <source>
        <tissue evidence="2">Muscle</tissue>
    </source>
</reference>
<dbReference type="AlphaFoldDB" id="A0A5B7FDT3"/>
<dbReference type="EMBL" id="VSRR010005847">
    <property type="protein sequence ID" value="MPC43476.1"/>
    <property type="molecule type" value="Genomic_DNA"/>
</dbReference>
<evidence type="ECO:0000313" key="2">
    <source>
        <dbReference type="EMBL" id="MPC43476.1"/>
    </source>
</evidence>
<dbReference type="Proteomes" id="UP000324222">
    <property type="component" value="Unassembled WGS sequence"/>
</dbReference>
<evidence type="ECO:0000256" key="1">
    <source>
        <dbReference type="SAM" id="MobiDB-lite"/>
    </source>
</evidence>
<sequence length="76" mass="8410">MRRRLLCLLRVGEMRRRRVVGGGCGDGGGDDQDHKVPRGSDSAKNKSAAHQDSSRSCSCHSYAEVQLLLEIVYDHL</sequence>
<feature type="region of interest" description="Disordered" evidence="1">
    <location>
        <begin position="21"/>
        <end position="53"/>
    </location>
</feature>
<protein>
    <submittedName>
        <fullName evidence="2">Uncharacterized protein</fullName>
    </submittedName>
</protein>
<comment type="caution">
    <text evidence="2">The sequence shown here is derived from an EMBL/GenBank/DDBJ whole genome shotgun (WGS) entry which is preliminary data.</text>
</comment>
<gene>
    <name evidence="2" type="ORF">E2C01_037125</name>
</gene>